<gene>
    <name evidence="1" type="ORF">CTER_4096</name>
</gene>
<reference evidence="1 2" key="1">
    <citation type="journal article" date="2013" name="Genome Announc.">
        <title>Draft Genome Sequence of the Cellulolytic, Mesophilic, Anaerobic Bacterium Clostridium termitidis Strain CT1112 (DSM 5398).</title>
        <authorList>
            <person name="Lal S."/>
            <person name="Ramachandran U."/>
            <person name="Zhang X."/>
            <person name="Munir R."/>
            <person name="Sparling R."/>
            <person name="Levin D.B."/>
        </authorList>
    </citation>
    <scope>NUCLEOTIDE SEQUENCE [LARGE SCALE GENOMIC DNA]</scope>
    <source>
        <strain evidence="1 2">CT1112</strain>
    </source>
</reference>
<dbReference type="RefSeq" id="WP_004628958.1">
    <property type="nucleotide sequence ID" value="NZ_AORV01000059.1"/>
</dbReference>
<comment type="caution">
    <text evidence="1">The sequence shown here is derived from an EMBL/GenBank/DDBJ whole genome shotgun (WGS) entry which is preliminary data.</text>
</comment>
<accession>S0FIW1</accession>
<dbReference type="InterPro" id="IPR007546">
    <property type="entry name" value="DUF503"/>
</dbReference>
<dbReference type="SUPFAM" id="SSF103007">
    <property type="entry name" value="Hypothetical protein TT1725"/>
    <property type="match status" value="1"/>
</dbReference>
<dbReference type="Proteomes" id="UP000014155">
    <property type="component" value="Unassembled WGS sequence"/>
</dbReference>
<dbReference type="InterPro" id="IPR036746">
    <property type="entry name" value="TT1725-like_sf"/>
</dbReference>
<dbReference type="STRING" id="1195236.CTER_4096"/>
<dbReference type="PANTHER" id="PTHR36441:SF1">
    <property type="entry name" value="DUF503 DOMAIN-CONTAINING PROTEIN"/>
    <property type="match status" value="1"/>
</dbReference>
<evidence type="ECO:0000313" key="1">
    <source>
        <dbReference type="EMBL" id="EMS70146.1"/>
    </source>
</evidence>
<evidence type="ECO:0000313" key="2">
    <source>
        <dbReference type="Proteomes" id="UP000014155"/>
    </source>
</evidence>
<dbReference type="PATRIC" id="fig|1195236.3.peg.4312"/>
<dbReference type="AlphaFoldDB" id="S0FIW1"/>
<dbReference type="EMBL" id="AORV01000059">
    <property type="protein sequence ID" value="EMS70146.1"/>
    <property type="molecule type" value="Genomic_DNA"/>
</dbReference>
<dbReference type="PANTHER" id="PTHR36441">
    <property type="entry name" value="HYPOTHETICAL CYTOSOLIC PROTEIN"/>
    <property type="match status" value="1"/>
</dbReference>
<dbReference type="Gene3D" id="3.30.70.1120">
    <property type="entry name" value="TT1725-like"/>
    <property type="match status" value="1"/>
</dbReference>
<keyword evidence="2" id="KW-1185">Reference proteome</keyword>
<sequence>MIVSSLTVKLYAPTCHSLKDKRMIVKSLLQRARNKFNISIAEVDEQDYYQTIVIGAVCVSGSRAQANAVLDQVLRFIEENAGAEVVDFLYEER</sequence>
<proteinExistence type="predicted"/>
<evidence type="ECO:0008006" key="3">
    <source>
        <dbReference type="Google" id="ProtNLM"/>
    </source>
</evidence>
<protein>
    <recommendedName>
        <fullName evidence="3">DUF503 domain-containing protein</fullName>
    </recommendedName>
</protein>
<organism evidence="1 2">
    <name type="scientific">Ruminiclostridium cellobioparum subsp. termitidis CT1112</name>
    <dbReference type="NCBI Taxonomy" id="1195236"/>
    <lineage>
        <taxon>Bacteria</taxon>
        <taxon>Bacillati</taxon>
        <taxon>Bacillota</taxon>
        <taxon>Clostridia</taxon>
        <taxon>Eubacteriales</taxon>
        <taxon>Oscillospiraceae</taxon>
        <taxon>Ruminiclostridium</taxon>
    </lineage>
</organism>
<dbReference type="Pfam" id="PF04456">
    <property type="entry name" value="DUF503"/>
    <property type="match status" value="1"/>
</dbReference>
<dbReference type="eggNOG" id="COG1550">
    <property type="taxonomic scope" value="Bacteria"/>
</dbReference>
<name>S0FIW1_RUMCE</name>